<proteinExistence type="predicted"/>
<evidence type="ECO:0000313" key="4">
    <source>
        <dbReference type="EMBL" id="CAF3818319.1"/>
    </source>
</evidence>
<protein>
    <submittedName>
        <fullName evidence="4">Uncharacterized protein</fullName>
    </submittedName>
</protein>
<evidence type="ECO:0000256" key="1">
    <source>
        <dbReference type="SAM" id="Phobius"/>
    </source>
</evidence>
<feature type="transmembrane region" description="Helical" evidence="1">
    <location>
        <begin position="201"/>
        <end position="226"/>
    </location>
</feature>
<feature type="transmembrane region" description="Helical" evidence="1">
    <location>
        <begin position="321"/>
        <end position="337"/>
    </location>
</feature>
<feature type="transmembrane region" description="Helical" evidence="1">
    <location>
        <begin position="296"/>
        <end position="315"/>
    </location>
</feature>
<feature type="transmembrane region" description="Helical" evidence="1">
    <location>
        <begin position="98"/>
        <end position="121"/>
    </location>
</feature>
<evidence type="ECO:0000256" key="2">
    <source>
        <dbReference type="SAM" id="SignalP"/>
    </source>
</evidence>
<feature type="chain" id="PRO_5036415348" evidence="2">
    <location>
        <begin position="23"/>
        <end position="385"/>
    </location>
</feature>
<dbReference type="EMBL" id="CAJNOO010003014">
    <property type="protein sequence ID" value="CAF1312441.1"/>
    <property type="molecule type" value="Genomic_DNA"/>
</dbReference>
<organism evidence="4 5">
    <name type="scientific">Rotaria sordida</name>
    <dbReference type="NCBI Taxonomy" id="392033"/>
    <lineage>
        <taxon>Eukaryota</taxon>
        <taxon>Metazoa</taxon>
        <taxon>Spiralia</taxon>
        <taxon>Gnathifera</taxon>
        <taxon>Rotifera</taxon>
        <taxon>Eurotatoria</taxon>
        <taxon>Bdelloidea</taxon>
        <taxon>Philodinida</taxon>
        <taxon>Philodinidae</taxon>
        <taxon>Rotaria</taxon>
    </lineage>
</organism>
<dbReference type="Proteomes" id="UP000663882">
    <property type="component" value="Unassembled WGS sequence"/>
</dbReference>
<sequence>MTNSNWMIILISILCILTIVVSDNNSNLLPKSIHELKQYYDVINNLEKRGILNNDIAVNEKRLYIEHASKLVGSKELLTEEEFITWKQRELIISFSNVIAILAGIAVIIALTVFIGIFILPILVHIPAIYWEIFFYIISISLMLLNHNSWLIFFGCLSFIATLSFTIKLHFSRDKHAVLKACWICFFVWTIVAIYQQHREAGYLAVMALEASLGFILFVGELIIIIGFHDEKVIPSATIASFILILIGSILHIQQRSNILTIPFTRPLLFLGTFVYFIGLLILSSSFYARRNAGQLGASLLQIITFCSGLATMFFGPMFEIPFIQAIGGTMFVIWLLEKYVEIAPWKNTITVAGSLLGFGLLLYGFAYFLKTNPEYFIFHIYSSK</sequence>
<feature type="signal peptide" evidence="2">
    <location>
        <begin position="1"/>
        <end position="22"/>
    </location>
</feature>
<accession>A0A819CFT8</accession>
<dbReference type="AlphaFoldDB" id="A0A819CFT8"/>
<evidence type="ECO:0000313" key="5">
    <source>
        <dbReference type="Proteomes" id="UP000663823"/>
    </source>
</evidence>
<feature type="transmembrane region" description="Helical" evidence="1">
    <location>
        <begin position="233"/>
        <end position="253"/>
    </location>
</feature>
<keyword evidence="1" id="KW-1133">Transmembrane helix</keyword>
<feature type="transmembrane region" description="Helical" evidence="1">
    <location>
        <begin position="128"/>
        <end position="145"/>
    </location>
</feature>
<feature type="transmembrane region" description="Helical" evidence="1">
    <location>
        <begin position="349"/>
        <end position="370"/>
    </location>
</feature>
<feature type="transmembrane region" description="Helical" evidence="1">
    <location>
        <begin position="268"/>
        <end position="289"/>
    </location>
</feature>
<gene>
    <name evidence="4" type="ORF">OTI717_LOCUS19253</name>
    <name evidence="3" type="ORF">RFH988_LOCUS30325</name>
</gene>
<dbReference type="Proteomes" id="UP000663823">
    <property type="component" value="Unassembled WGS sequence"/>
</dbReference>
<dbReference type="EMBL" id="CAJOAX010002777">
    <property type="protein sequence ID" value="CAF3818319.1"/>
    <property type="molecule type" value="Genomic_DNA"/>
</dbReference>
<feature type="transmembrane region" description="Helical" evidence="1">
    <location>
        <begin position="151"/>
        <end position="171"/>
    </location>
</feature>
<name>A0A819CFT8_9BILA</name>
<keyword evidence="1" id="KW-0812">Transmembrane</keyword>
<evidence type="ECO:0000313" key="3">
    <source>
        <dbReference type="EMBL" id="CAF1312441.1"/>
    </source>
</evidence>
<keyword evidence="2" id="KW-0732">Signal</keyword>
<feature type="transmembrane region" description="Helical" evidence="1">
    <location>
        <begin position="178"/>
        <end position="195"/>
    </location>
</feature>
<comment type="caution">
    <text evidence="4">The sequence shown here is derived from an EMBL/GenBank/DDBJ whole genome shotgun (WGS) entry which is preliminary data.</text>
</comment>
<dbReference type="OrthoDB" id="10013342at2759"/>
<reference evidence="4" key="1">
    <citation type="submission" date="2021-02" db="EMBL/GenBank/DDBJ databases">
        <authorList>
            <person name="Nowell W R."/>
        </authorList>
    </citation>
    <scope>NUCLEOTIDE SEQUENCE</scope>
</reference>
<keyword evidence="1" id="KW-0472">Membrane</keyword>